<dbReference type="OrthoDB" id="5431160at2"/>
<keyword evidence="5" id="KW-1185">Reference proteome</keyword>
<dbReference type="Pfam" id="PF01243">
    <property type="entry name" value="PNPOx_N"/>
    <property type="match status" value="1"/>
</dbReference>
<reference evidence="3 4" key="1">
    <citation type="submission" date="2018-01" db="EMBL/GenBank/DDBJ databases">
        <title>The whole genome sequencing and assembly of Paenibacillus chitinolyticus KCCM 41400 strain.</title>
        <authorList>
            <person name="Kim J.-Y."/>
            <person name="Park M.-K."/>
            <person name="Lee Y.-J."/>
            <person name="Yi H."/>
            <person name="Bahn Y.-S."/>
            <person name="Kim J.F."/>
            <person name="Lee D.-W."/>
        </authorList>
    </citation>
    <scope>NUCLEOTIDE SEQUENCE [LARGE SCALE GENOMIC DNA]</scope>
    <source>
        <strain evidence="3 4">KCCM 41400</strain>
    </source>
</reference>
<dbReference type="Proteomes" id="UP001527202">
    <property type="component" value="Unassembled WGS sequence"/>
</dbReference>
<dbReference type="GeneID" id="95374208"/>
<evidence type="ECO:0000259" key="1">
    <source>
        <dbReference type="Pfam" id="PF01243"/>
    </source>
</evidence>
<evidence type="ECO:0000313" key="3">
    <source>
        <dbReference type="EMBL" id="QAV17103.1"/>
    </source>
</evidence>
<reference evidence="2 5" key="2">
    <citation type="submission" date="2022-05" db="EMBL/GenBank/DDBJ databases">
        <title>Genome Sequencing of Bee-Associated Microbes.</title>
        <authorList>
            <person name="Dunlap C."/>
        </authorList>
    </citation>
    <scope>NUCLEOTIDE SEQUENCE [LARGE SCALE GENOMIC DNA]</scope>
    <source>
        <strain evidence="2 5">NRRL B-23120</strain>
    </source>
</reference>
<dbReference type="Gene3D" id="2.30.110.10">
    <property type="entry name" value="Electron Transport, Fmn-binding Protein, Chain A"/>
    <property type="match status" value="1"/>
</dbReference>
<evidence type="ECO:0000313" key="2">
    <source>
        <dbReference type="EMBL" id="MCY9598100.1"/>
    </source>
</evidence>
<dbReference type="KEGG" id="pchi:PC41400_05190"/>
<dbReference type="PANTHER" id="PTHR34818">
    <property type="entry name" value="PROTEIN BLI-3"/>
    <property type="match status" value="1"/>
</dbReference>
<dbReference type="EMBL" id="CP026520">
    <property type="protein sequence ID" value="QAV17103.1"/>
    <property type="molecule type" value="Genomic_DNA"/>
</dbReference>
<dbReference type="InterPro" id="IPR052917">
    <property type="entry name" value="Stress-Dev_Protein"/>
</dbReference>
<dbReference type="PANTHER" id="PTHR34818:SF1">
    <property type="entry name" value="PROTEIN BLI-3"/>
    <property type="match status" value="1"/>
</dbReference>
<dbReference type="AlphaFoldDB" id="A0A410WRX5"/>
<dbReference type="InterPro" id="IPR011576">
    <property type="entry name" value="Pyridox_Oxase_N"/>
</dbReference>
<organism evidence="3 4">
    <name type="scientific">Paenibacillus chitinolyticus</name>
    <dbReference type="NCBI Taxonomy" id="79263"/>
    <lineage>
        <taxon>Bacteria</taxon>
        <taxon>Bacillati</taxon>
        <taxon>Bacillota</taxon>
        <taxon>Bacilli</taxon>
        <taxon>Bacillales</taxon>
        <taxon>Paenibacillaceae</taxon>
        <taxon>Paenibacillus</taxon>
    </lineage>
</organism>
<dbReference type="RefSeq" id="WP_042235917.1">
    <property type="nucleotide sequence ID" value="NZ_CP026520.1"/>
</dbReference>
<proteinExistence type="predicted"/>
<dbReference type="Proteomes" id="UP000288943">
    <property type="component" value="Chromosome"/>
</dbReference>
<dbReference type="InterPro" id="IPR012349">
    <property type="entry name" value="Split_barrel_FMN-bd"/>
</dbReference>
<feature type="domain" description="Pyridoxamine 5'-phosphate oxidase N-terminal" evidence="1">
    <location>
        <begin position="6"/>
        <end position="126"/>
    </location>
</feature>
<name>A0A410WRX5_9BACL</name>
<evidence type="ECO:0000313" key="4">
    <source>
        <dbReference type="Proteomes" id="UP000288943"/>
    </source>
</evidence>
<dbReference type="EMBL" id="JAMDMJ010000028">
    <property type="protein sequence ID" value="MCY9598100.1"/>
    <property type="molecule type" value="Genomic_DNA"/>
</dbReference>
<accession>A0A410WRX5</accession>
<evidence type="ECO:0000313" key="5">
    <source>
        <dbReference type="Proteomes" id="UP001527202"/>
    </source>
</evidence>
<sequence length="139" mass="16092">MSNLSLEQQIVSVLDNNEFCSFGTVENGKPRVRYMALFHDELTIYLATNRKTDKVEEIRDNPHVHILVGFDGKPSSDILQIEATGSVSTDESLREKVWRDDFKEWFDGPHDPEYVILKIVPSRIEYYSGKSEQQVWQAK</sequence>
<protein>
    <submittedName>
        <fullName evidence="3">General stress protein</fullName>
    </submittedName>
    <submittedName>
        <fullName evidence="2">Pyridoxamine 5'-phosphate oxidase family protein</fullName>
    </submittedName>
</protein>
<gene>
    <name evidence="2" type="ORF">M5X16_20320</name>
    <name evidence="3" type="ORF">PC41400_05190</name>
</gene>
<dbReference type="SUPFAM" id="SSF50475">
    <property type="entry name" value="FMN-binding split barrel"/>
    <property type="match status" value="1"/>
</dbReference>